<feature type="transmembrane region" description="Helical" evidence="10">
    <location>
        <begin position="700"/>
        <end position="717"/>
    </location>
</feature>
<reference evidence="11 12" key="1">
    <citation type="journal article" date="2016" name="PLoS Pathog.">
        <title>Biosynthesis of antibiotic leucinostatins in bio-control fungus Purpureocillium lilacinum and their inhibition on phytophthora revealed by genome mining.</title>
        <authorList>
            <person name="Wang G."/>
            <person name="Liu Z."/>
            <person name="Lin R."/>
            <person name="Li E."/>
            <person name="Mao Z."/>
            <person name="Ling J."/>
            <person name="Yang Y."/>
            <person name="Yin W.B."/>
            <person name="Xie B."/>
        </authorList>
    </citation>
    <scope>NUCLEOTIDE SEQUENCE [LARGE SCALE GENOMIC DNA]</scope>
    <source>
        <strain evidence="11">170</strain>
    </source>
</reference>
<feature type="transmembrane region" description="Helical" evidence="10">
    <location>
        <begin position="174"/>
        <end position="194"/>
    </location>
</feature>
<dbReference type="Proteomes" id="UP000078397">
    <property type="component" value="Unassembled WGS sequence"/>
</dbReference>
<keyword evidence="7 10" id="KW-1133">Transmembrane helix</keyword>
<comment type="subcellular location">
    <subcellularLocation>
        <location evidence="1">Membrane</location>
        <topology evidence="1">Multi-pass membrane protein</topology>
    </subcellularLocation>
</comment>
<evidence type="ECO:0000256" key="3">
    <source>
        <dbReference type="ARBA" id="ARBA00022448"/>
    </source>
</evidence>
<evidence type="ECO:0000256" key="5">
    <source>
        <dbReference type="ARBA" id="ARBA00022856"/>
    </source>
</evidence>
<keyword evidence="4 10" id="KW-0812">Transmembrane</keyword>
<dbReference type="Pfam" id="PF03169">
    <property type="entry name" value="OPT"/>
    <property type="match status" value="1"/>
</dbReference>
<dbReference type="NCBIfam" id="TIGR00727">
    <property type="entry name" value="ISP4_OPT"/>
    <property type="match status" value="1"/>
</dbReference>
<evidence type="ECO:0000256" key="10">
    <source>
        <dbReference type="SAM" id="Phobius"/>
    </source>
</evidence>
<dbReference type="AlphaFoldDB" id="A0A179FK66"/>
<feature type="transmembrane region" description="Helical" evidence="10">
    <location>
        <begin position="345"/>
        <end position="368"/>
    </location>
</feature>
<evidence type="ECO:0000256" key="4">
    <source>
        <dbReference type="ARBA" id="ARBA00022692"/>
    </source>
</evidence>
<feature type="transmembrane region" description="Helical" evidence="10">
    <location>
        <begin position="273"/>
        <end position="294"/>
    </location>
</feature>
<feature type="transmembrane region" description="Helical" evidence="10">
    <location>
        <begin position="474"/>
        <end position="494"/>
    </location>
</feature>
<feature type="transmembrane region" description="Helical" evidence="10">
    <location>
        <begin position="422"/>
        <end position="444"/>
    </location>
</feature>
<dbReference type="InterPro" id="IPR004813">
    <property type="entry name" value="OPT"/>
</dbReference>
<feature type="compositionally biased region" description="Polar residues" evidence="9">
    <location>
        <begin position="10"/>
        <end position="22"/>
    </location>
</feature>
<evidence type="ECO:0000256" key="8">
    <source>
        <dbReference type="ARBA" id="ARBA00023136"/>
    </source>
</evidence>
<dbReference type="EMBL" id="LSBJ02000005">
    <property type="protein sequence ID" value="OAQ65433.1"/>
    <property type="molecule type" value="Genomic_DNA"/>
</dbReference>
<feature type="region of interest" description="Disordered" evidence="9">
    <location>
        <begin position="1"/>
        <end position="26"/>
    </location>
</feature>
<feature type="transmembrane region" description="Helical" evidence="10">
    <location>
        <begin position="206"/>
        <end position="226"/>
    </location>
</feature>
<name>A0A179FK66_METCM</name>
<sequence length="795" mass="88988">MGLKERMVTLTRSRSGVTQDTAEASGVQAKEELQNFRKQHKWDPFLDNEKLDTIESALHSDNAEKALAVDEALIQEDSPYPEVRSSVPPTDDPDMPCNTIRAWFLGAVLCTIIAACNVLLSLRRQSASISSTVVQLIAYPMGVGLAKVLPTTVYKVFGHEFTLNPGPFNVKEHTIITMMTAAGSSISYAIDILLAQEVFYDQHFKWGFQLLLMVSTQAMGFGVAGIARRFLVWPSAMVWPANLVTCTVMHALHNHVPADPSVTNGWKIGRYKFFLIVSLACFAWTWIPQVLAQFLQYFAFACWIAPNNVVVNQVFGAFTGLGIIPITFDWLTVSSWLGSPLQTPTFAILNVAFGLFICVVGAAGLAWAGPDYYRYLPIAANKNFDRYADKYNTSRILNPDFTVNETAYQEYSPILLGATFSLSYGMGFAGLISTIMHVIVFYGGDVWNRIKNSKYDEPDIHLKLMRKYKEAPEWWFAAIFAVSFAFGMIASQVWETHLPWWAYIVCILIGAVLFIPIGMVQAITNQQTGLNIVTEMIFGYMLPGRPVAMMLFKSWGYMLSANGLNYISDMKIGHYMKVPPRSMFAAQAFAVIWLAIVQTCAYNFLIGNIKGICTEDQSQGLTCPNARTFYNASVIWGVIGPKRVFGHGGIYSWINWFWLIGAALPVIQYYVARRYPRSFARFIVWPAVFGASGLVPPATLYFLTPWVIVGLIFNWYIRSRYFGWWTQYNYVLSGALDIGSRICVVIIALALGLGNVADLNWWGNTVPFDNLDFAGKAVTKKFHKNVTEPLGPSTW</sequence>
<organism evidence="11 12">
    <name type="scientific">Pochonia chlamydosporia 170</name>
    <dbReference type="NCBI Taxonomy" id="1380566"/>
    <lineage>
        <taxon>Eukaryota</taxon>
        <taxon>Fungi</taxon>
        <taxon>Dikarya</taxon>
        <taxon>Ascomycota</taxon>
        <taxon>Pezizomycotina</taxon>
        <taxon>Sordariomycetes</taxon>
        <taxon>Hypocreomycetidae</taxon>
        <taxon>Hypocreales</taxon>
        <taxon>Clavicipitaceae</taxon>
        <taxon>Pochonia</taxon>
    </lineage>
</organism>
<evidence type="ECO:0000256" key="7">
    <source>
        <dbReference type="ARBA" id="ARBA00022989"/>
    </source>
</evidence>
<gene>
    <name evidence="11" type="ORF">VFPPC_06528</name>
</gene>
<proteinExistence type="inferred from homology"/>
<dbReference type="InterPro" id="IPR004648">
    <property type="entry name" value="Oligpept_transpt"/>
</dbReference>
<dbReference type="OrthoDB" id="9986677at2759"/>
<keyword evidence="8 10" id="KW-0472">Membrane</keyword>
<evidence type="ECO:0000313" key="11">
    <source>
        <dbReference type="EMBL" id="OAQ65433.1"/>
    </source>
</evidence>
<feature type="transmembrane region" description="Helical" evidence="10">
    <location>
        <begin position="132"/>
        <end position="154"/>
    </location>
</feature>
<dbReference type="NCBIfam" id="TIGR00728">
    <property type="entry name" value="OPT_sfam"/>
    <property type="match status" value="1"/>
</dbReference>
<dbReference type="GeneID" id="28849542"/>
<comment type="caution">
    <text evidence="11">The sequence shown here is derived from an EMBL/GenBank/DDBJ whole genome shotgun (WGS) entry which is preliminary data.</text>
</comment>
<dbReference type="GO" id="GO:0035673">
    <property type="term" value="F:oligopeptide transmembrane transporter activity"/>
    <property type="evidence" value="ECO:0007669"/>
    <property type="project" value="InterPro"/>
</dbReference>
<dbReference type="KEGG" id="pchm:VFPPC_06528"/>
<evidence type="ECO:0000256" key="1">
    <source>
        <dbReference type="ARBA" id="ARBA00004141"/>
    </source>
</evidence>
<dbReference type="GO" id="GO:0015031">
    <property type="term" value="P:protein transport"/>
    <property type="evidence" value="ECO:0007669"/>
    <property type="project" value="UniProtKB-KW"/>
</dbReference>
<evidence type="ECO:0000256" key="6">
    <source>
        <dbReference type="ARBA" id="ARBA00022927"/>
    </source>
</evidence>
<keyword evidence="3" id="KW-0813">Transport</keyword>
<evidence type="ECO:0000256" key="9">
    <source>
        <dbReference type="SAM" id="MobiDB-lite"/>
    </source>
</evidence>
<feature type="transmembrane region" description="Helical" evidence="10">
    <location>
        <begin position="500"/>
        <end position="520"/>
    </location>
</feature>
<evidence type="ECO:0000256" key="2">
    <source>
        <dbReference type="ARBA" id="ARBA00008807"/>
    </source>
</evidence>
<evidence type="ECO:0000313" key="12">
    <source>
        <dbReference type="Proteomes" id="UP000078397"/>
    </source>
</evidence>
<dbReference type="RefSeq" id="XP_018142747.1">
    <property type="nucleotide sequence ID" value="XM_018285548.1"/>
</dbReference>
<feature type="transmembrane region" description="Helical" evidence="10">
    <location>
        <begin position="232"/>
        <end position="252"/>
    </location>
</feature>
<dbReference type="PANTHER" id="PTHR22601">
    <property type="entry name" value="ISP4 LIKE PROTEIN"/>
    <property type="match status" value="1"/>
</dbReference>
<keyword evidence="5" id="KW-0571">Peptide transport</keyword>
<feature type="transmembrane region" description="Helical" evidence="10">
    <location>
        <begin position="100"/>
        <end position="120"/>
    </location>
</feature>
<feature type="transmembrane region" description="Helical" evidence="10">
    <location>
        <begin position="584"/>
        <end position="605"/>
    </location>
</feature>
<feature type="transmembrane region" description="Helical" evidence="10">
    <location>
        <begin position="650"/>
        <end position="671"/>
    </location>
</feature>
<protein>
    <submittedName>
        <fullName evidence="11">Small oligopeptide transporter, OPT family</fullName>
    </submittedName>
</protein>
<keyword evidence="6" id="KW-0653">Protein transport</keyword>
<feature type="transmembrane region" description="Helical" evidence="10">
    <location>
        <begin position="314"/>
        <end position="333"/>
    </location>
</feature>
<feature type="transmembrane region" description="Helical" evidence="10">
    <location>
        <begin position="738"/>
        <end position="757"/>
    </location>
</feature>
<keyword evidence="12" id="KW-1185">Reference proteome</keyword>
<dbReference type="GO" id="GO:0016020">
    <property type="term" value="C:membrane"/>
    <property type="evidence" value="ECO:0007669"/>
    <property type="project" value="UniProtKB-SubCell"/>
</dbReference>
<comment type="similarity">
    <text evidence="2">Belongs to the oligopeptide OPT transporter family.</text>
</comment>
<accession>A0A179FK66</accession>